<dbReference type="PRINTS" id="PR00453">
    <property type="entry name" value="VWFADOMAIN"/>
</dbReference>
<keyword evidence="5" id="KW-0130">Cell adhesion</keyword>
<dbReference type="GO" id="GO:0005581">
    <property type="term" value="C:collagen trimer"/>
    <property type="evidence" value="ECO:0007669"/>
    <property type="project" value="UniProtKB-KW"/>
</dbReference>
<dbReference type="PANTHER" id="PTHR24020:SF17">
    <property type="entry name" value="COLLAGEN ALPHA-1(XII) CHAIN"/>
    <property type="match status" value="1"/>
</dbReference>
<dbReference type="InterPro" id="IPR002035">
    <property type="entry name" value="VWF_A"/>
</dbReference>
<evidence type="ECO:0000313" key="12">
    <source>
        <dbReference type="EMBL" id="EHA97999.1"/>
    </source>
</evidence>
<keyword evidence="6 12" id="KW-0176">Collagen</keyword>
<comment type="similarity">
    <text evidence="9">Belongs to the fibril-associated collagens with interrupted helices (FACIT) family.</text>
</comment>
<sequence length="459" mass="51222">MECLTRAEADIMLLVDGSWSVGRANFRTVRSFISRIVEAFEIGPQRVQIGLAQYSGDPRTEWQLNAHRDKKSLLQAVANLPYKGGNTLTGLALNFIRQQNFKTQAGMRPRARKVGILITDGKSQDDVEAPSKKLKDEGVELFAVGIKNADEGELKMIATDPDDIHTYNVADFESLSTIVDDLTINLCNSVKGPDMSAANREDQKDFQQMMTGFRVQLAPKLDYSLQSAWEITAQWSFQDDESTSMLILLDNAKSFGNPSLDERGILAPLYQCCVIRVSTWNRLNYLKNGVLKSALKFAMAHDPISPVVSNPHLDTMDQQLLSVLATAACESLRQAFTGVPDQYCFSVISNFIPWCSNESACALFPHAGDLEAPSDLVISERTHRSFRVSWKPPSDSVDRYKVEYYPVSGGKRQEFSVNRLKTSTVLKDLEPEAEYVVNVYSMVENEYSEPLKGTGKTSK</sequence>
<dbReference type="Proteomes" id="UP000006813">
    <property type="component" value="Unassembled WGS sequence"/>
</dbReference>
<dbReference type="SMART" id="SM00327">
    <property type="entry name" value="VWA"/>
    <property type="match status" value="1"/>
</dbReference>
<dbReference type="Gene3D" id="2.60.40.10">
    <property type="entry name" value="Immunoglobulins"/>
    <property type="match status" value="1"/>
</dbReference>
<evidence type="ECO:0000256" key="2">
    <source>
        <dbReference type="ARBA" id="ARBA00022525"/>
    </source>
</evidence>
<dbReference type="STRING" id="10181.G5ALT9"/>
<dbReference type="PROSITE" id="PS50853">
    <property type="entry name" value="FN3"/>
    <property type="match status" value="1"/>
</dbReference>
<dbReference type="Gene3D" id="3.40.50.410">
    <property type="entry name" value="von Willebrand factor, type A domain"/>
    <property type="match status" value="1"/>
</dbReference>
<dbReference type="InterPro" id="IPR003961">
    <property type="entry name" value="FN3_dom"/>
</dbReference>
<reference evidence="12 13" key="1">
    <citation type="journal article" date="2011" name="Nature">
        <title>Genome sequencing reveals insights into physiology and longevity of the naked mole rat.</title>
        <authorList>
            <person name="Kim E.B."/>
            <person name="Fang X."/>
            <person name="Fushan A.A."/>
            <person name="Huang Z."/>
            <person name="Lobanov A.V."/>
            <person name="Han L."/>
            <person name="Marino S.M."/>
            <person name="Sun X."/>
            <person name="Turanov A.A."/>
            <person name="Yang P."/>
            <person name="Yim S.H."/>
            <person name="Zhao X."/>
            <person name="Kasaikina M.V."/>
            <person name="Stoletzki N."/>
            <person name="Peng C."/>
            <person name="Polak P."/>
            <person name="Xiong Z."/>
            <person name="Kiezun A."/>
            <person name="Zhu Y."/>
            <person name="Chen Y."/>
            <person name="Kryukov G.V."/>
            <person name="Zhang Q."/>
            <person name="Peshkin L."/>
            <person name="Yang L."/>
            <person name="Bronson R.T."/>
            <person name="Buffenstein R."/>
            <person name="Wang B."/>
            <person name="Han C."/>
            <person name="Li Q."/>
            <person name="Chen L."/>
            <person name="Zhao W."/>
            <person name="Sunyaev S.R."/>
            <person name="Park T.J."/>
            <person name="Zhang G."/>
            <person name="Wang J."/>
            <person name="Gladyshev V.N."/>
        </authorList>
    </citation>
    <scope>NUCLEOTIDE SEQUENCE [LARGE SCALE GENOMIC DNA]</scope>
</reference>
<dbReference type="CDD" id="cd00063">
    <property type="entry name" value="FN3"/>
    <property type="match status" value="1"/>
</dbReference>
<proteinExistence type="inferred from homology"/>
<dbReference type="GO" id="GO:0007155">
    <property type="term" value="P:cell adhesion"/>
    <property type="evidence" value="ECO:0007669"/>
    <property type="project" value="UniProtKB-KW"/>
</dbReference>
<evidence type="ECO:0000259" key="11">
    <source>
        <dbReference type="PROSITE" id="PS50853"/>
    </source>
</evidence>
<evidence type="ECO:0000259" key="10">
    <source>
        <dbReference type="PROSITE" id="PS50234"/>
    </source>
</evidence>
<comment type="subcellular location">
    <subcellularLocation>
        <location evidence="1">Secreted</location>
        <location evidence="1">Extracellular space</location>
        <location evidence="1">Extracellular matrix</location>
    </subcellularLocation>
</comment>
<dbReference type="Pfam" id="PF00041">
    <property type="entry name" value="fn3"/>
    <property type="match status" value="1"/>
</dbReference>
<organism evidence="12 13">
    <name type="scientific">Heterocephalus glaber</name>
    <name type="common">Naked mole rat</name>
    <dbReference type="NCBI Taxonomy" id="10181"/>
    <lineage>
        <taxon>Eukaryota</taxon>
        <taxon>Metazoa</taxon>
        <taxon>Chordata</taxon>
        <taxon>Craniata</taxon>
        <taxon>Vertebrata</taxon>
        <taxon>Euteleostomi</taxon>
        <taxon>Mammalia</taxon>
        <taxon>Eutheria</taxon>
        <taxon>Euarchontoglires</taxon>
        <taxon>Glires</taxon>
        <taxon>Rodentia</taxon>
        <taxon>Hystricomorpha</taxon>
        <taxon>Bathyergidae</taxon>
        <taxon>Heterocephalus</taxon>
    </lineage>
</organism>
<evidence type="ECO:0000256" key="4">
    <source>
        <dbReference type="ARBA" id="ARBA00022737"/>
    </source>
</evidence>
<dbReference type="SMART" id="SM00060">
    <property type="entry name" value="FN3"/>
    <property type="match status" value="1"/>
</dbReference>
<name>G5ALT9_HETGA</name>
<dbReference type="Pfam" id="PF06702">
    <property type="entry name" value="Fam20C"/>
    <property type="match status" value="1"/>
</dbReference>
<gene>
    <name evidence="12" type="ORF">GW7_17596</name>
</gene>
<evidence type="ECO:0000313" key="13">
    <source>
        <dbReference type="Proteomes" id="UP000006813"/>
    </source>
</evidence>
<keyword evidence="3" id="KW-0272">Extracellular matrix</keyword>
<evidence type="ECO:0000256" key="7">
    <source>
        <dbReference type="ARBA" id="ARBA00023157"/>
    </source>
</evidence>
<dbReference type="InterPro" id="IPR036465">
    <property type="entry name" value="vWFA_dom_sf"/>
</dbReference>
<dbReference type="PROSITE" id="PS50234">
    <property type="entry name" value="VWFA"/>
    <property type="match status" value="1"/>
</dbReference>
<keyword evidence="8" id="KW-0325">Glycoprotein</keyword>
<dbReference type="GO" id="GO:0005615">
    <property type="term" value="C:extracellular space"/>
    <property type="evidence" value="ECO:0007669"/>
    <property type="project" value="TreeGrafter"/>
</dbReference>
<dbReference type="InParanoid" id="G5ALT9"/>
<dbReference type="SUPFAM" id="SSF53300">
    <property type="entry name" value="vWA-like"/>
    <property type="match status" value="1"/>
</dbReference>
<evidence type="ECO:0000256" key="5">
    <source>
        <dbReference type="ARBA" id="ARBA00022889"/>
    </source>
</evidence>
<evidence type="ECO:0000256" key="8">
    <source>
        <dbReference type="ARBA" id="ARBA00023180"/>
    </source>
</evidence>
<keyword evidence="4" id="KW-0677">Repeat</keyword>
<dbReference type="CDD" id="cd01482">
    <property type="entry name" value="vWA_collagen_alphaI-XII-like"/>
    <property type="match status" value="1"/>
</dbReference>
<dbReference type="EMBL" id="JH165892">
    <property type="protein sequence ID" value="EHA97999.1"/>
    <property type="molecule type" value="Genomic_DNA"/>
</dbReference>
<evidence type="ECO:0000256" key="1">
    <source>
        <dbReference type="ARBA" id="ARBA00004498"/>
    </source>
</evidence>
<keyword evidence="2" id="KW-0964">Secreted</keyword>
<dbReference type="InterPro" id="IPR013783">
    <property type="entry name" value="Ig-like_fold"/>
</dbReference>
<dbReference type="InterPro" id="IPR009581">
    <property type="entry name" value="FAM20_C"/>
</dbReference>
<dbReference type="Pfam" id="PF00092">
    <property type="entry name" value="VWA"/>
    <property type="match status" value="1"/>
</dbReference>
<dbReference type="FunFam" id="3.40.50.410:FF:000001">
    <property type="entry name" value="Collagen, type XII, alpha 1"/>
    <property type="match status" value="1"/>
</dbReference>
<protein>
    <submittedName>
        <fullName evidence="12">Collagen alpha-1(XII) chain</fullName>
    </submittedName>
</protein>
<dbReference type="GO" id="GO:0035987">
    <property type="term" value="P:endodermal cell differentiation"/>
    <property type="evidence" value="ECO:0007669"/>
    <property type="project" value="TreeGrafter"/>
</dbReference>
<dbReference type="SUPFAM" id="SSF49265">
    <property type="entry name" value="Fibronectin type III"/>
    <property type="match status" value="1"/>
</dbReference>
<feature type="domain" description="Fibronectin type-III" evidence="11">
    <location>
        <begin position="372"/>
        <end position="459"/>
    </location>
</feature>
<dbReference type="InterPro" id="IPR036116">
    <property type="entry name" value="FN3_sf"/>
</dbReference>
<dbReference type="AlphaFoldDB" id="G5ALT9"/>
<evidence type="ECO:0000256" key="9">
    <source>
        <dbReference type="ARBA" id="ARBA00049648"/>
    </source>
</evidence>
<dbReference type="PANTHER" id="PTHR24020">
    <property type="entry name" value="COLLAGEN ALPHA"/>
    <property type="match status" value="1"/>
</dbReference>
<feature type="domain" description="VWFA" evidence="10">
    <location>
        <begin position="10"/>
        <end position="182"/>
    </location>
</feature>
<dbReference type="FunFam" id="2.60.40.10:FF:000018">
    <property type="entry name" value="collagen alpha-1(XII) chain isoform X1"/>
    <property type="match status" value="1"/>
</dbReference>
<evidence type="ECO:0000256" key="6">
    <source>
        <dbReference type="ARBA" id="ARBA00023119"/>
    </source>
</evidence>
<accession>G5ALT9</accession>
<dbReference type="eggNOG" id="KOG3544">
    <property type="taxonomic scope" value="Eukaryota"/>
</dbReference>
<dbReference type="InterPro" id="IPR050525">
    <property type="entry name" value="ECM_Assembly_Org"/>
</dbReference>
<keyword evidence="7" id="KW-1015">Disulfide bond</keyword>
<evidence type="ECO:0000256" key="3">
    <source>
        <dbReference type="ARBA" id="ARBA00022530"/>
    </source>
</evidence>